<feature type="domain" description="T-SNARE coiled-coil homology" evidence="4">
    <location>
        <begin position="185"/>
        <end position="247"/>
    </location>
</feature>
<accession>A3LVM0</accession>
<keyword evidence="3" id="KW-0812">Transmembrane</keyword>
<dbReference type="InterPro" id="IPR006011">
    <property type="entry name" value="Syntaxin_N"/>
</dbReference>
<gene>
    <name evidence="5" type="ORF">PICST_36316</name>
</gene>
<dbReference type="InterPro" id="IPR010989">
    <property type="entry name" value="SNARE"/>
</dbReference>
<dbReference type="EMBL" id="CP000499">
    <property type="protein sequence ID" value="ABN66803.1"/>
    <property type="molecule type" value="Genomic_DNA"/>
</dbReference>
<dbReference type="GO" id="GO:0012505">
    <property type="term" value="C:endomembrane system"/>
    <property type="evidence" value="ECO:0007669"/>
    <property type="project" value="TreeGrafter"/>
</dbReference>
<dbReference type="GO" id="GO:0006896">
    <property type="term" value="P:Golgi to vacuole transport"/>
    <property type="evidence" value="ECO:0007669"/>
    <property type="project" value="TreeGrafter"/>
</dbReference>
<dbReference type="OrthoDB" id="364348at2759"/>
<dbReference type="PANTHER" id="PTHR19957">
    <property type="entry name" value="SYNTAXIN"/>
    <property type="match status" value="1"/>
</dbReference>
<dbReference type="KEGG" id="pic:PICST_36316"/>
<feature type="coiled-coil region" evidence="2">
    <location>
        <begin position="73"/>
        <end position="100"/>
    </location>
</feature>
<dbReference type="GO" id="GO:0005484">
    <property type="term" value="F:SNAP receptor activity"/>
    <property type="evidence" value="ECO:0007669"/>
    <property type="project" value="InterPro"/>
</dbReference>
<sequence length="279" mass="32210">MSFNNAFEADIERTASNRSHQYKDYPEFESLSTAIDNRLHQINGTQLPSIKKLIGDYETNAADTVGESVGKNLNQVTENFKKLNESIKQLNSIIQQIASNHEDIEVLNYLKQKESIQIKLVRDSLNTFKNYQKRFEAAQYKHLPEGSSTKQEMLREVEEQSQLQGQQQVQITYEPVNAEELEQQTILVEEREREIHRIQQDTVEINEIFQNLSSIVNEQQFQIDNIESNLFNYSQDVRGASNELRTAERYQRRSGGRMLCCLMVLIAVAGFILVVGVLF</sequence>
<dbReference type="GO" id="GO:0031201">
    <property type="term" value="C:SNARE complex"/>
    <property type="evidence" value="ECO:0007669"/>
    <property type="project" value="TreeGrafter"/>
</dbReference>
<dbReference type="Pfam" id="PF14523">
    <property type="entry name" value="Syntaxin_2"/>
    <property type="match status" value="1"/>
</dbReference>
<dbReference type="InterPro" id="IPR000727">
    <property type="entry name" value="T_SNARE_dom"/>
</dbReference>
<keyword evidence="3" id="KW-1133">Transmembrane helix</keyword>
<name>A3LVM0_PICST</name>
<comment type="similarity">
    <text evidence="1">Belongs to the syntaxin family.</text>
</comment>
<evidence type="ECO:0000259" key="4">
    <source>
        <dbReference type="PROSITE" id="PS50192"/>
    </source>
</evidence>
<dbReference type="AlphaFoldDB" id="A3LVM0"/>
<dbReference type="STRING" id="322104.A3LVM0"/>
<dbReference type="GO" id="GO:0000149">
    <property type="term" value="F:SNARE binding"/>
    <property type="evidence" value="ECO:0007669"/>
    <property type="project" value="TreeGrafter"/>
</dbReference>
<evidence type="ECO:0000256" key="2">
    <source>
        <dbReference type="SAM" id="Coils"/>
    </source>
</evidence>
<dbReference type="SMART" id="SM00397">
    <property type="entry name" value="t_SNARE"/>
    <property type="match status" value="1"/>
</dbReference>
<dbReference type="GeneID" id="4839449"/>
<dbReference type="OMA" id="VQITYEP"/>
<organism evidence="5 6">
    <name type="scientific">Scheffersomyces stipitis (strain ATCC 58785 / CBS 6054 / NBRC 10063 / NRRL Y-11545)</name>
    <name type="common">Yeast</name>
    <name type="synonym">Pichia stipitis</name>
    <dbReference type="NCBI Taxonomy" id="322104"/>
    <lineage>
        <taxon>Eukaryota</taxon>
        <taxon>Fungi</taxon>
        <taxon>Dikarya</taxon>
        <taxon>Ascomycota</taxon>
        <taxon>Saccharomycotina</taxon>
        <taxon>Pichiomycetes</taxon>
        <taxon>Debaryomycetaceae</taxon>
        <taxon>Scheffersomyces</taxon>
    </lineage>
</organism>
<keyword evidence="3" id="KW-0472">Membrane</keyword>
<keyword evidence="2" id="KW-0175">Coiled coil</keyword>
<dbReference type="InterPro" id="IPR006012">
    <property type="entry name" value="Syntaxin/epimorphin_CS"/>
</dbReference>
<protein>
    <recommendedName>
        <fullName evidence="4">t-SNARE coiled-coil homology domain-containing protein</fullName>
    </recommendedName>
</protein>
<dbReference type="Pfam" id="PF05739">
    <property type="entry name" value="SNARE"/>
    <property type="match status" value="1"/>
</dbReference>
<dbReference type="SUPFAM" id="SSF47661">
    <property type="entry name" value="t-snare proteins"/>
    <property type="match status" value="1"/>
</dbReference>
<dbReference type="PROSITE" id="PS00914">
    <property type="entry name" value="SYNTAXIN"/>
    <property type="match status" value="1"/>
</dbReference>
<dbReference type="PROSITE" id="PS50192">
    <property type="entry name" value="T_SNARE"/>
    <property type="match status" value="1"/>
</dbReference>
<proteinExistence type="inferred from homology"/>
<dbReference type="RefSeq" id="XP_001384832.1">
    <property type="nucleotide sequence ID" value="XM_001384795.1"/>
</dbReference>
<reference evidence="5 6" key="1">
    <citation type="journal article" date="2007" name="Nat. Biotechnol.">
        <title>Genome sequence of the lignocellulose-bioconverting and xylose-fermenting yeast Pichia stipitis.</title>
        <authorList>
            <person name="Jeffries T.W."/>
            <person name="Grigoriev I.V."/>
            <person name="Grimwood J."/>
            <person name="Laplaza J.M."/>
            <person name="Aerts A."/>
            <person name="Salamov A."/>
            <person name="Schmutz J."/>
            <person name="Lindquist E."/>
            <person name="Dehal P."/>
            <person name="Shapiro H."/>
            <person name="Jin Y.S."/>
            <person name="Passoth V."/>
            <person name="Richardson P.M."/>
        </authorList>
    </citation>
    <scope>NUCLEOTIDE SEQUENCE [LARGE SCALE GENOMIC DNA]</scope>
    <source>
        <strain evidence="6">ATCC 58785 / CBS 6054 / NBRC 10063 / NRRL Y-11545</strain>
    </source>
</reference>
<dbReference type="HOGENOM" id="CLU_059257_4_0_1"/>
<dbReference type="GO" id="GO:0006906">
    <property type="term" value="P:vesicle fusion"/>
    <property type="evidence" value="ECO:0007669"/>
    <property type="project" value="TreeGrafter"/>
</dbReference>
<dbReference type="InterPro" id="IPR045242">
    <property type="entry name" value="Syntaxin"/>
</dbReference>
<evidence type="ECO:0000313" key="5">
    <source>
        <dbReference type="EMBL" id="ABN66803.1"/>
    </source>
</evidence>
<evidence type="ECO:0000313" key="6">
    <source>
        <dbReference type="Proteomes" id="UP000002258"/>
    </source>
</evidence>
<dbReference type="Proteomes" id="UP000002258">
    <property type="component" value="Chromosome 5"/>
</dbReference>
<dbReference type="PANTHER" id="PTHR19957:SF38">
    <property type="entry name" value="LD27581P"/>
    <property type="match status" value="1"/>
</dbReference>
<dbReference type="GO" id="GO:0006886">
    <property type="term" value="P:intracellular protein transport"/>
    <property type="evidence" value="ECO:0007669"/>
    <property type="project" value="InterPro"/>
</dbReference>
<dbReference type="Gene3D" id="1.20.5.110">
    <property type="match status" value="1"/>
</dbReference>
<evidence type="ECO:0000256" key="3">
    <source>
        <dbReference type="SAM" id="Phobius"/>
    </source>
</evidence>
<keyword evidence="6" id="KW-1185">Reference proteome</keyword>
<dbReference type="GO" id="GO:0048278">
    <property type="term" value="P:vesicle docking"/>
    <property type="evidence" value="ECO:0007669"/>
    <property type="project" value="TreeGrafter"/>
</dbReference>
<evidence type="ECO:0000256" key="1">
    <source>
        <dbReference type="ARBA" id="ARBA00009063"/>
    </source>
</evidence>
<dbReference type="eggNOG" id="KOG0811">
    <property type="taxonomic scope" value="Eukaryota"/>
</dbReference>
<feature type="transmembrane region" description="Helical" evidence="3">
    <location>
        <begin position="259"/>
        <end position="278"/>
    </location>
</feature>
<dbReference type="CDD" id="cd15840">
    <property type="entry name" value="SNARE_Qa"/>
    <property type="match status" value="1"/>
</dbReference>
<dbReference type="InParanoid" id="A3LVM0"/>